<dbReference type="STRING" id="1619308.B5808_12575"/>
<name>A0A1X9LLB3_9MICO</name>
<comment type="similarity">
    <text evidence="1">Belongs to the ComF/GntX family.</text>
</comment>
<proteinExistence type="inferred from homology"/>
<protein>
    <submittedName>
        <fullName evidence="2">Uncharacterized protein</fullName>
    </submittedName>
</protein>
<evidence type="ECO:0000256" key="1">
    <source>
        <dbReference type="ARBA" id="ARBA00008007"/>
    </source>
</evidence>
<evidence type="ECO:0000313" key="2">
    <source>
        <dbReference type="EMBL" id="ARJ05964.1"/>
    </source>
</evidence>
<dbReference type="InterPro" id="IPR029057">
    <property type="entry name" value="PRTase-like"/>
</dbReference>
<sequence length="237" mass="24288">MSDLPSALVATVRDALAVLLPVDCGGCGQPGLALCPRCRASMTPQPAAVDGLPAEAPGVTAALRYEGAVAAALRRYKDAGRVDLARALAPALRASIVELWPAVAAGGEPPGLLVVPASRPALRRRGYAPVARLLQSAGLRATSSTRLELTRRVGDQADLGREERRANVSGAMRAVGARGGRFVLVDDVVTTGATLTEAARAVVAAGGQVVAAACLAHAERRLQTTSETPGHHSADDQ</sequence>
<dbReference type="InterPro" id="IPR051910">
    <property type="entry name" value="ComF/GntX_DNA_util-trans"/>
</dbReference>
<dbReference type="Pfam" id="PF00156">
    <property type="entry name" value="Pribosyltran"/>
    <property type="match status" value="1"/>
</dbReference>
<dbReference type="PANTHER" id="PTHR47505:SF1">
    <property type="entry name" value="DNA UTILIZATION PROTEIN YHGH"/>
    <property type="match status" value="1"/>
</dbReference>
<dbReference type="RefSeq" id="WP_085020102.1">
    <property type="nucleotide sequence ID" value="NZ_BMHD01000001.1"/>
</dbReference>
<organism evidence="2 3">
    <name type="scientific">Cnuibacter physcomitrellae</name>
    <dbReference type="NCBI Taxonomy" id="1619308"/>
    <lineage>
        <taxon>Bacteria</taxon>
        <taxon>Bacillati</taxon>
        <taxon>Actinomycetota</taxon>
        <taxon>Actinomycetes</taxon>
        <taxon>Micrococcales</taxon>
        <taxon>Microbacteriaceae</taxon>
        <taxon>Cnuibacter</taxon>
    </lineage>
</organism>
<dbReference type="PANTHER" id="PTHR47505">
    <property type="entry name" value="DNA UTILIZATION PROTEIN YHGH"/>
    <property type="match status" value="1"/>
</dbReference>
<dbReference type="SUPFAM" id="SSF53271">
    <property type="entry name" value="PRTase-like"/>
    <property type="match status" value="1"/>
</dbReference>
<evidence type="ECO:0000313" key="3">
    <source>
        <dbReference type="Proteomes" id="UP000192775"/>
    </source>
</evidence>
<dbReference type="Proteomes" id="UP000192775">
    <property type="component" value="Chromosome"/>
</dbReference>
<dbReference type="AlphaFoldDB" id="A0A1X9LLB3"/>
<keyword evidence="3" id="KW-1185">Reference proteome</keyword>
<dbReference type="EMBL" id="CP020715">
    <property type="protein sequence ID" value="ARJ05964.1"/>
    <property type="molecule type" value="Genomic_DNA"/>
</dbReference>
<dbReference type="InterPro" id="IPR000836">
    <property type="entry name" value="PRTase_dom"/>
</dbReference>
<reference evidence="2 3" key="1">
    <citation type="submission" date="2017-04" db="EMBL/GenBank/DDBJ databases">
        <authorList>
            <person name="Afonso C.L."/>
            <person name="Miller P.J."/>
            <person name="Scott M.A."/>
            <person name="Spackman E."/>
            <person name="Goraichik I."/>
            <person name="Dimitrov K.M."/>
            <person name="Suarez D.L."/>
            <person name="Swayne D.E."/>
        </authorList>
    </citation>
    <scope>NUCLEOTIDE SEQUENCE [LARGE SCALE GENOMIC DNA]</scope>
    <source>
        <strain evidence="3">XA(T)</strain>
    </source>
</reference>
<dbReference type="Gene3D" id="3.40.50.2020">
    <property type="match status" value="1"/>
</dbReference>
<dbReference type="KEGG" id="cphy:B5808_12575"/>
<accession>A0A1X9LLB3</accession>
<gene>
    <name evidence="2" type="ORF">B5808_12575</name>
</gene>